<organism evidence="1 2">
    <name type="scientific">Lacipirellula limnantheis</name>
    <dbReference type="NCBI Taxonomy" id="2528024"/>
    <lineage>
        <taxon>Bacteria</taxon>
        <taxon>Pseudomonadati</taxon>
        <taxon>Planctomycetota</taxon>
        <taxon>Planctomycetia</taxon>
        <taxon>Pirellulales</taxon>
        <taxon>Lacipirellulaceae</taxon>
        <taxon>Lacipirellula</taxon>
    </lineage>
</organism>
<dbReference type="Proteomes" id="UP000317909">
    <property type="component" value="Chromosome"/>
</dbReference>
<evidence type="ECO:0000313" key="2">
    <source>
        <dbReference type="Proteomes" id="UP000317909"/>
    </source>
</evidence>
<evidence type="ECO:0000313" key="1">
    <source>
        <dbReference type="EMBL" id="QDT76187.1"/>
    </source>
</evidence>
<protein>
    <submittedName>
        <fullName evidence="1">Uncharacterized protein</fullName>
    </submittedName>
</protein>
<reference evidence="1 2" key="1">
    <citation type="submission" date="2019-02" db="EMBL/GenBank/DDBJ databases">
        <title>Deep-cultivation of Planctomycetes and their phenomic and genomic characterization uncovers novel biology.</title>
        <authorList>
            <person name="Wiegand S."/>
            <person name="Jogler M."/>
            <person name="Boedeker C."/>
            <person name="Pinto D."/>
            <person name="Vollmers J."/>
            <person name="Rivas-Marin E."/>
            <person name="Kohn T."/>
            <person name="Peeters S.H."/>
            <person name="Heuer A."/>
            <person name="Rast P."/>
            <person name="Oberbeckmann S."/>
            <person name="Bunk B."/>
            <person name="Jeske O."/>
            <person name="Meyerdierks A."/>
            <person name="Storesund J.E."/>
            <person name="Kallscheuer N."/>
            <person name="Luecker S."/>
            <person name="Lage O.M."/>
            <person name="Pohl T."/>
            <person name="Merkel B.J."/>
            <person name="Hornburger P."/>
            <person name="Mueller R.-W."/>
            <person name="Bruemmer F."/>
            <person name="Labrenz M."/>
            <person name="Spormann A.M."/>
            <person name="Op den Camp H."/>
            <person name="Overmann J."/>
            <person name="Amann R."/>
            <person name="Jetten M.S.M."/>
            <person name="Mascher T."/>
            <person name="Medema M.H."/>
            <person name="Devos D.P."/>
            <person name="Kaster A.-K."/>
            <person name="Ovreas L."/>
            <person name="Rohde M."/>
            <person name="Galperin M.Y."/>
            <person name="Jogler C."/>
        </authorList>
    </citation>
    <scope>NUCLEOTIDE SEQUENCE [LARGE SCALE GENOMIC DNA]</scope>
    <source>
        <strain evidence="1 2">I41</strain>
    </source>
</reference>
<accession>A0A517U6D4</accession>
<proteinExistence type="predicted"/>
<gene>
    <name evidence="1" type="ORF">I41_54320</name>
</gene>
<dbReference type="AlphaFoldDB" id="A0A517U6D4"/>
<sequence length="56" mass="6137">MELVAEATSPWWRTGERASSARITLTAAFAICNVCELLELLPLARRDLHALAVIDA</sequence>
<keyword evidence="2" id="KW-1185">Reference proteome</keyword>
<dbReference type="EMBL" id="CP036339">
    <property type="protein sequence ID" value="QDT76187.1"/>
    <property type="molecule type" value="Genomic_DNA"/>
</dbReference>
<dbReference type="KEGG" id="llh:I41_54320"/>
<name>A0A517U6D4_9BACT</name>